<evidence type="ECO:0000256" key="2">
    <source>
        <dbReference type="ARBA" id="ARBA00005179"/>
    </source>
</evidence>
<name>A0A5C3MCW7_9AGAR</name>
<evidence type="ECO:0000256" key="3">
    <source>
        <dbReference type="ARBA" id="ARBA00010617"/>
    </source>
</evidence>
<dbReference type="SUPFAM" id="SSF48264">
    <property type="entry name" value="Cytochrome P450"/>
    <property type="match status" value="1"/>
</dbReference>
<evidence type="ECO:0000256" key="7">
    <source>
        <dbReference type="ARBA" id="ARBA00023004"/>
    </source>
</evidence>
<dbReference type="AlphaFoldDB" id="A0A5C3MCW7"/>
<dbReference type="InterPro" id="IPR002401">
    <property type="entry name" value="Cyt_P450_E_grp-I"/>
</dbReference>
<accession>A0A5C3MCW7</accession>
<dbReference type="PANTHER" id="PTHR46300:SF7">
    <property type="entry name" value="P450, PUTATIVE (EUROFUNG)-RELATED"/>
    <property type="match status" value="1"/>
</dbReference>
<dbReference type="OrthoDB" id="2789670at2759"/>
<keyword evidence="12" id="KW-1185">Reference proteome</keyword>
<organism evidence="11 12">
    <name type="scientific">Crucibulum laeve</name>
    <dbReference type="NCBI Taxonomy" id="68775"/>
    <lineage>
        <taxon>Eukaryota</taxon>
        <taxon>Fungi</taxon>
        <taxon>Dikarya</taxon>
        <taxon>Basidiomycota</taxon>
        <taxon>Agaricomycotina</taxon>
        <taxon>Agaricomycetes</taxon>
        <taxon>Agaricomycetidae</taxon>
        <taxon>Agaricales</taxon>
        <taxon>Agaricineae</taxon>
        <taxon>Nidulariaceae</taxon>
        <taxon>Crucibulum</taxon>
    </lineage>
</organism>
<dbReference type="Pfam" id="PF00067">
    <property type="entry name" value="p450"/>
    <property type="match status" value="1"/>
</dbReference>
<gene>
    <name evidence="11" type="ORF">BDQ12DRAFT_696823</name>
</gene>
<dbReference type="Gene3D" id="1.10.630.10">
    <property type="entry name" value="Cytochrome P450"/>
    <property type="match status" value="1"/>
</dbReference>
<evidence type="ECO:0000256" key="5">
    <source>
        <dbReference type="ARBA" id="ARBA00022723"/>
    </source>
</evidence>
<dbReference type="InterPro" id="IPR001128">
    <property type="entry name" value="Cyt_P450"/>
</dbReference>
<dbReference type="EMBL" id="ML213594">
    <property type="protein sequence ID" value="TFK41698.1"/>
    <property type="molecule type" value="Genomic_DNA"/>
</dbReference>
<keyword evidence="5 9" id="KW-0479">Metal-binding</keyword>
<dbReference type="CDD" id="cd11065">
    <property type="entry name" value="CYP64-like"/>
    <property type="match status" value="1"/>
</dbReference>
<dbReference type="PANTHER" id="PTHR46300">
    <property type="entry name" value="P450, PUTATIVE (EUROFUNG)-RELATED-RELATED"/>
    <property type="match status" value="1"/>
</dbReference>
<dbReference type="GO" id="GO:0016705">
    <property type="term" value="F:oxidoreductase activity, acting on paired donors, with incorporation or reduction of molecular oxygen"/>
    <property type="evidence" value="ECO:0007669"/>
    <property type="project" value="InterPro"/>
</dbReference>
<keyword evidence="6 10" id="KW-0560">Oxidoreductase</keyword>
<proteinExistence type="inferred from homology"/>
<evidence type="ECO:0000256" key="8">
    <source>
        <dbReference type="ARBA" id="ARBA00023033"/>
    </source>
</evidence>
<dbReference type="STRING" id="68775.A0A5C3MCW7"/>
<evidence type="ECO:0000256" key="1">
    <source>
        <dbReference type="ARBA" id="ARBA00001971"/>
    </source>
</evidence>
<evidence type="ECO:0000256" key="4">
    <source>
        <dbReference type="ARBA" id="ARBA00022617"/>
    </source>
</evidence>
<dbReference type="PRINTS" id="PR00463">
    <property type="entry name" value="EP450I"/>
</dbReference>
<evidence type="ECO:0000256" key="9">
    <source>
        <dbReference type="PIRSR" id="PIRSR602401-1"/>
    </source>
</evidence>
<dbReference type="PROSITE" id="PS00086">
    <property type="entry name" value="CYTOCHROME_P450"/>
    <property type="match status" value="1"/>
</dbReference>
<keyword evidence="4 9" id="KW-0349">Heme</keyword>
<comment type="pathway">
    <text evidence="2">Secondary metabolite biosynthesis.</text>
</comment>
<feature type="binding site" description="axial binding residue" evidence="9">
    <location>
        <position position="438"/>
    </location>
    <ligand>
        <name>heme</name>
        <dbReference type="ChEBI" id="CHEBI:30413"/>
    </ligand>
    <ligandPart>
        <name>Fe</name>
        <dbReference type="ChEBI" id="CHEBI:18248"/>
    </ligandPart>
</feature>
<dbReference type="GO" id="GO:0005506">
    <property type="term" value="F:iron ion binding"/>
    <property type="evidence" value="ECO:0007669"/>
    <property type="project" value="InterPro"/>
</dbReference>
<evidence type="ECO:0000256" key="6">
    <source>
        <dbReference type="ARBA" id="ARBA00023002"/>
    </source>
</evidence>
<dbReference type="InterPro" id="IPR017972">
    <property type="entry name" value="Cyt_P450_CS"/>
</dbReference>
<dbReference type="PRINTS" id="PR00385">
    <property type="entry name" value="P450"/>
</dbReference>
<comment type="cofactor">
    <cofactor evidence="1 9">
        <name>heme</name>
        <dbReference type="ChEBI" id="CHEBI:30413"/>
    </cofactor>
</comment>
<keyword evidence="8 10" id="KW-0503">Monooxygenase</keyword>
<evidence type="ECO:0000313" key="12">
    <source>
        <dbReference type="Proteomes" id="UP000308652"/>
    </source>
</evidence>
<protein>
    <submittedName>
        <fullName evidence="11">Cytochrome P450</fullName>
    </submittedName>
</protein>
<evidence type="ECO:0000256" key="10">
    <source>
        <dbReference type="RuleBase" id="RU000461"/>
    </source>
</evidence>
<sequence>MAYEGSVLVQNDKLGAGQSYGLWEVMAYERYGLRETVKHPPGPKPFPLVGNTFQIPNNRQWLVWNQWKAKFGMIYSDRPRAVMAGELVGWNKGLGYAAGPPSPRFKELRRLFSSFIGPRPCAGPELQEVQKNENLKLLGKLLDDPLHFLDHTRNSTSSLILKLSYGYEIQRGDPLQLVQIVEDAMDGFSRASEPGWWVDEFPFLRFITWLPFHKYAAVMKSNLDLLYDIPFSFVKKERARGAARLSFISSYLDERKGQETPEDEELINAAAASLYSGNAMLNEFLPSTEQTFTVSSLNSFILAMTLNPDIEARAQSEIDDYMASLHETRLPTIKDKESLSYVSALVKEVWRWNPIAPLGLPHVVTQDDVYRGYTIEKGSIVWANIWSILHDESIFPEPSKFSPERYLEGDVEHSNVEGKRVSPAEVAESAFGYGRRICPGLYLAKNSVFLSIATILYVFNISKALDENGIEVTPDVQYDGFVSHPRPFKCKIEPRSKAREDLVRSSLEHSKE</sequence>
<keyword evidence="7 9" id="KW-0408">Iron</keyword>
<dbReference type="Proteomes" id="UP000308652">
    <property type="component" value="Unassembled WGS sequence"/>
</dbReference>
<evidence type="ECO:0000313" key="11">
    <source>
        <dbReference type="EMBL" id="TFK41698.1"/>
    </source>
</evidence>
<dbReference type="GO" id="GO:0004497">
    <property type="term" value="F:monooxygenase activity"/>
    <property type="evidence" value="ECO:0007669"/>
    <property type="project" value="UniProtKB-KW"/>
</dbReference>
<comment type="similarity">
    <text evidence="3 10">Belongs to the cytochrome P450 family.</text>
</comment>
<reference evidence="11 12" key="1">
    <citation type="journal article" date="2019" name="Nat. Ecol. Evol.">
        <title>Megaphylogeny resolves global patterns of mushroom evolution.</title>
        <authorList>
            <person name="Varga T."/>
            <person name="Krizsan K."/>
            <person name="Foldi C."/>
            <person name="Dima B."/>
            <person name="Sanchez-Garcia M."/>
            <person name="Sanchez-Ramirez S."/>
            <person name="Szollosi G.J."/>
            <person name="Szarkandi J.G."/>
            <person name="Papp V."/>
            <person name="Albert L."/>
            <person name="Andreopoulos W."/>
            <person name="Angelini C."/>
            <person name="Antonin V."/>
            <person name="Barry K.W."/>
            <person name="Bougher N.L."/>
            <person name="Buchanan P."/>
            <person name="Buyck B."/>
            <person name="Bense V."/>
            <person name="Catcheside P."/>
            <person name="Chovatia M."/>
            <person name="Cooper J."/>
            <person name="Damon W."/>
            <person name="Desjardin D."/>
            <person name="Finy P."/>
            <person name="Geml J."/>
            <person name="Haridas S."/>
            <person name="Hughes K."/>
            <person name="Justo A."/>
            <person name="Karasinski D."/>
            <person name="Kautmanova I."/>
            <person name="Kiss B."/>
            <person name="Kocsube S."/>
            <person name="Kotiranta H."/>
            <person name="LaButti K.M."/>
            <person name="Lechner B.E."/>
            <person name="Liimatainen K."/>
            <person name="Lipzen A."/>
            <person name="Lukacs Z."/>
            <person name="Mihaltcheva S."/>
            <person name="Morgado L.N."/>
            <person name="Niskanen T."/>
            <person name="Noordeloos M.E."/>
            <person name="Ohm R.A."/>
            <person name="Ortiz-Santana B."/>
            <person name="Ovrebo C."/>
            <person name="Racz N."/>
            <person name="Riley R."/>
            <person name="Savchenko A."/>
            <person name="Shiryaev A."/>
            <person name="Soop K."/>
            <person name="Spirin V."/>
            <person name="Szebenyi C."/>
            <person name="Tomsovsky M."/>
            <person name="Tulloss R.E."/>
            <person name="Uehling J."/>
            <person name="Grigoriev I.V."/>
            <person name="Vagvolgyi C."/>
            <person name="Papp T."/>
            <person name="Martin F.M."/>
            <person name="Miettinen O."/>
            <person name="Hibbett D.S."/>
            <person name="Nagy L.G."/>
        </authorList>
    </citation>
    <scope>NUCLEOTIDE SEQUENCE [LARGE SCALE GENOMIC DNA]</scope>
    <source>
        <strain evidence="11 12">CBS 166.37</strain>
    </source>
</reference>
<dbReference type="InterPro" id="IPR050364">
    <property type="entry name" value="Cytochrome_P450_fung"/>
</dbReference>
<dbReference type="GO" id="GO:0020037">
    <property type="term" value="F:heme binding"/>
    <property type="evidence" value="ECO:0007669"/>
    <property type="project" value="InterPro"/>
</dbReference>
<dbReference type="InterPro" id="IPR036396">
    <property type="entry name" value="Cyt_P450_sf"/>
</dbReference>